<keyword evidence="1" id="KW-0472">Membrane</keyword>
<feature type="transmembrane region" description="Helical" evidence="1">
    <location>
        <begin position="247"/>
        <end position="270"/>
    </location>
</feature>
<keyword evidence="3" id="KW-1185">Reference proteome</keyword>
<reference evidence="2 3" key="1">
    <citation type="submission" date="2019-09" db="EMBL/GenBank/DDBJ databases">
        <title>Draft genome of the ectomycorrhizal ascomycete Sphaerosporella brunnea.</title>
        <authorList>
            <consortium name="DOE Joint Genome Institute"/>
            <person name="Benucci G.M."/>
            <person name="Marozzi G."/>
            <person name="Antonielli L."/>
            <person name="Sanchez S."/>
            <person name="Marco P."/>
            <person name="Wang X."/>
            <person name="Falini L.B."/>
            <person name="Barry K."/>
            <person name="Haridas S."/>
            <person name="Lipzen A."/>
            <person name="Labutti K."/>
            <person name="Grigoriev I.V."/>
            <person name="Murat C."/>
            <person name="Martin F."/>
            <person name="Albertini E."/>
            <person name="Donnini D."/>
            <person name="Bonito G."/>
        </authorList>
    </citation>
    <scope>NUCLEOTIDE SEQUENCE [LARGE SCALE GENOMIC DNA]</scope>
    <source>
        <strain evidence="2 3">Sb_GMNB300</strain>
    </source>
</reference>
<proteinExistence type="predicted"/>
<keyword evidence="1" id="KW-0812">Transmembrane</keyword>
<organism evidence="2 3">
    <name type="scientific">Sphaerosporella brunnea</name>
    <dbReference type="NCBI Taxonomy" id="1250544"/>
    <lineage>
        <taxon>Eukaryota</taxon>
        <taxon>Fungi</taxon>
        <taxon>Dikarya</taxon>
        <taxon>Ascomycota</taxon>
        <taxon>Pezizomycotina</taxon>
        <taxon>Pezizomycetes</taxon>
        <taxon>Pezizales</taxon>
        <taxon>Pyronemataceae</taxon>
        <taxon>Sphaerosporella</taxon>
    </lineage>
</organism>
<dbReference type="InParanoid" id="A0A5J5EZS9"/>
<accession>A0A5J5EZS9</accession>
<comment type="caution">
    <text evidence="2">The sequence shown here is derived from an EMBL/GenBank/DDBJ whole genome shotgun (WGS) entry which is preliminary data.</text>
</comment>
<sequence length="355" mass="38445">MRVANRESISSTTRARLLNSRAAKPRVQHCLCHRSRLRKPRRVAVWAVTVKHSLQRSSQLAWLAVESTINENDAAKVHQVANQLALVPSAPRVLAVLQQQLVLHQIAQSVVTLDNIHALLPMRLHNAAGSENAPPSMCRFLPDFLDGWRRSQIARGNACPCRGRAMTRTSAIINGASAVYQVTGIITGASAIPTDEPTASAASAGSAAPTSAPSAVPTSFWADILNAVNPFTGVANATKMPEPAIKAVAGGALGVFSSVVFLGILAIIAFNHHVPMFDRFSDDQVDRLITFRIRTRPSFLRLFRLASQTLYGNRSCGTNPASAQTVVKSPDSASSFEVYNMSEELQTDYLRVMQK</sequence>
<evidence type="ECO:0000313" key="2">
    <source>
        <dbReference type="EMBL" id="KAA8908797.1"/>
    </source>
</evidence>
<dbReference type="OrthoDB" id="4508405at2759"/>
<evidence type="ECO:0000313" key="3">
    <source>
        <dbReference type="Proteomes" id="UP000326924"/>
    </source>
</evidence>
<dbReference type="Proteomes" id="UP000326924">
    <property type="component" value="Unassembled WGS sequence"/>
</dbReference>
<dbReference type="AlphaFoldDB" id="A0A5J5EZS9"/>
<name>A0A5J5EZS9_9PEZI</name>
<dbReference type="EMBL" id="VXIS01000065">
    <property type="protein sequence ID" value="KAA8908797.1"/>
    <property type="molecule type" value="Genomic_DNA"/>
</dbReference>
<protein>
    <submittedName>
        <fullName evidence="2">Uncharacterized protein</fullName>
    </submittedName>
</protein>
<keyword evidence="1" id="KW-1133">Transmembrane helix</keyword>
<gene>
    <name evidence="2" type="ORF">FN846DRAFT_906048</name>
</gene>
<evidence type="ECO:0000256" key="1">
    <source>
        <dbReference type="SAM" id="Phobius"/>
    </source>
</evidence>